<evidence type="ECO:0000256" key="1">
    <source>
        <dbReference type="SAM" id="MobiDB-lite"/>
    </source>
</evidence>
<accession>A0ABP3R870</accession>
<comment type="caution">
    <text evidence="2">The sequence shown here is derived from an EMBL/GenBank/DDBJ whole genome shotgun (WGS) entry which is preliminary data.</text>
</comment>
<keyword evidence="3" id="KW-1185">Reference proteome</keyword>
<reference evidence="3" key="1">
    <citation type="journal article" date="2019" name="Int. J. Syst. Evol. Microbiol.">
        <title>The Global Catalogue of Microorganisms (GCM) 10K type strain sequencing project: providing services to taxonomists for standard genome sequencing and annotation.</title>
        <authorList>
            <consortium name="The Broad Institute Genomics Platform"/>
            <consortium name="The Broad Institute Genome Sequencing Center for Infectious Disease"/>
            <person name="Wu L."/>
            <person name="Ma J."/>
        </authorList>
    </citation>
    <scope>NUCLEOTIDE SEQUENCE [LARGE SCALE GENOMIC DNA]</scope>
    <source>
        <strain evidence="3">JCM 15115</strain>
    </source>
</reference>
<sequence>MSRARTFSKAEIMDAARAAAETGMSARLLKSGDIEFLHGITNNDTNEESDSPDNALARWMNEGKSRRSA</sequence>
<feature type="region of interest" description="Disordered" evidence="1">
    <location>
        <begin position="41"/>
        <end position="69"/>
    </location>
</feature>
<proteinExistence type="predicted"/>
<organism evidence="2 3">
    <name type="scientific">Paenochrobactrum glaciei</name>
    <dbReference type="NCBI Taxonomy" id="486407"/>
    <lineage>
        <taxon>Bacteria</taxon>
        <taxon>Pseudomonadati</taxon>
        <taxon>Pseudomonadota</taxon>
        <taxon>Alphaproteobacteria</taxon>
        <taxon>Hyphomicrobiales</taxon>
        <taxon>Brucellaceae</taxon>
        <taxon>Paenochrobactrum</taxon>
    </lineage>
</organism>
<name>A0ABP3R870_9HYPH</name>
<dbReference type="EMBL" id="BAAADE010000002">
    <property type="protein sequence ID" value="GAA0603280.1"/>
    <property type="molecule type" value="Genomic_DNA"/>
</dbReference>
<evidence type="ECO:0000313" key="3">
    <source>
        <dbReference type="Proteomes" id="UP001424441"/>
    </source>
</evidence>
<gene>
    <name evidence="2" type="ORF">GCM10008943_18470</name>
</gene>
<evidence type="ECO:0000313" key="2">
    <source>
        <dbReference type="EMBL" id="GAA0603280.1"/>
    </source>
</evidence>
<dbReference type="Proteomes" id="UP001424441">
    <property type="component" value="Unassembled WGS sequence"/>
</dbReference>
<protein>
    <submittedName>
        <fullName evidence="2">Uncharacterized protein</fullName>
    </submittedName>
</protein>
<dbReference type="RefSeq" id="WP_343804649.1">
    <property type="nucleotide sequence ID" value="NZ_BAAADE010000002.1"/>
</dbReference>